<proteinExistence type="predicted"/>
<keyword evidence="2" id="KW-1185">Reference proteome</keyword>
<dbReference type="EMBL" id="JBHUOS010000009">
    <property type="protein sequence ID" value="MFD2916040.1"/>
    <property type="molecule type" value="Genomic_DNA"/>
</dbReference>
<evidence type="ECO:0000313" key="1">
    <source>
        <dbReference type="EMBL" id="MFD2916040.1"/>
    </source>
</evidence>
<dbReference type="RefSeq" id="WP_194508054.1">
    <property type="nucleotide sequence ID" value="NZ_JADILU010000004.1"/>
</dbReference>
<accession>A0ABW5ZUA3</accession>
<name>A0ABW5ZUA3_9FLAO</name>
<evidence type="ECO:0008006" key="3">
    <source>
        <dbReference type="Google" id="ProtNLM"/>
    </source>
</evidence>
<protein>
    <recommendedName>
        <fullName evidence="3">Lipid A biosynthesis acyltransferase</fullName>
    </recommendedName>
</protein>
<organism evidence="1 2">
    <name type="scientific">Psychroserpens luteus</name>
    <dbReference type="NCBI Taxonomy" id="1434066"/>
    <lineage>
        <taxon>Bacteria</taxon>
        <taxon>Pseudomonadati</taxon>
        <taxon>Bacteroidota</taxon>
        <taxon>Flavobacteriia</taxon>
        <taxon>Flavobacteriales</taxon>
        <taxon>Flavobacteriaceae</taxon>
        <taxon>Psychroserpens</taxon>
    </lineage>
</organism>
<comment type="caution">
    <text evidence="1">The sequence shown here is derived from an EMBL/GenBank/DDBJ whole genome shotgun (WGS) entry which is preliminary data.</text>
</comment>
<gene>
    <name evidence="1" type="ORF">ACFS29_10340</name>
</gene>
<evidence type="ECO:0000313" key="2">
    <source>
        <dbReference type="Proteomes" id="UP001597548"/>
    </source>
</evidence>
<reference evidence="2" key="1">
    <citation type="journal article" date="2019" name="Int. J. Syst. Evol. Microbiol.">
        <title>The Global Catalogue of Microorganisms (GCM) 10K type strain sequencing project: providing services to taxonomists for standard genome sequencing and annotation.</title>
        <authorList>
            <consortium name="The Broad Institute Genomics Platform"/>
            <consortium name="The Broad Institute Genome Sequencing Center for Infectious Disease"/>
            <person name="Wu L."/>
            <person name="Ma J."/>
        </authorList>
    </citation>
    <scope>NUCLEOTIDE SEQUENCE [LARGE SCALE GENOMIC DNA]</scope>
    <source>
        <strain evidence="2">KCTC 32514</strain>
    </source>
</reference>
<sequence length="362" mass="42464">MNGLTNGNTKINDWSSVDSKTRLQFLKVIANKRKLVTENSHLSDDDFYKKYLYDSINSQQSSEKYKEIRKNIVVKGIEKLKINEPSFYCSFHLGPLIILPFFLCEKKVNFLFIGSTEAYNKKDQYLNLAKNNNIDLTDENFGVGDTRAGMANILKKRKEGKSFFSYVDIGAGADNIKENKNKVLVKLNDVEIYARRGIPHLASHFQMPLVPIFTYFEGDKIIIEICEPIISNLSDKNQSAIYATQYLWEIFQPLFNKYPTQWETLHTIHQYYANHEQKIDKEKLVLDKNYTFNQKKYDFLIREENFYLFDIINVETIQLSEALYGFINKMYIKEIVLNGKELQYFIKNDNLRDSLIIKEVFI</sequence>
<dbReference type="Proteomes" id="UP001597548">
    <property type="component" value="Unassembled WGS sequence"/>
</dbReference>